<dbReference type="InterPro" id="IPR006058">
    <property type="entry name" value="2Fe2S_fd_BS"/>
</dbReference>
<evidence type="ECO:0000256" key="6">
    <source>
        <dbReference type="ARBA" id="ARBA00023004"/>
    </source>
</evidence>
<sequence>MTLTGGPMATGVPKYPSDLRGRPRRDRLMSSLEAVVSVYQRISAYSGRRRRPVTPVSRDRELVVDRMRTEAEDVVSLRLTAPDGATLPAWRPGAHLDVVLPSGCVRQYSLCGDTADTRAYRIAVRRLPGGTGSGEVHEELRPGSRVTVRGPRNAFPLAPARSYLFVAGGIGITPILPMVRAAAARGADWQLVYTGRTTASMPFIDELTRIDPRRVWIRPDTEYGIPASGAELLERAPEGAAAYCCGPTPMITSLRVDRPASRVRSLHFERFGPPPISDGAPFEIELARSGRVLPVPADHSALDVVREAVPDVAYSCRQGHCGTCAVGLISGTVEHRDRVLPEPERENTMMICVSRATGRVVVDL</sequence>
<dbReference type="Gene3D" id="2.40.30.10">
    <property type="entry name" value="Translation factors"/>
    <property type="match status" value="1"/>
</dbReference>
<dbReference type="Proteomes" id="UP000198348">
    <property type="component" value="Unassembled WGS sequence"/>
</dbReference>
<dbReference type="InterPro" id="IPR012675">
    <property type="entry name" value="Beta-grasp_dom_sf"/>
</dbReference>
<dbReference type="InterPro" id="IPR050415">
    <property type="entry name" value="MRET"/>
</dbReference>
<proteinExistence type="predicted"/>
<dbReference type="SUPFAM" id="SSF54292">
    <property type="entry name" value="2Fe-2S ferredoxin-like"/>
    <property type="match status" value="1"/>
</dbReference>
<dbReference type="InterPro" id="IPR036010">
    <property type="entry name" value="2Fe-2S_ferredoxin-like_sf"/>
</dbReference>
<dbReference type="InterPro" id="IPR008333">
    <property type="entry name" value="Cbr1-like_FAD-bd_dom"/>
</dbReference>
<evidence type="ECO:0000259" key="10">
    <source>
        <dbReference type="PROSITE" id="PS51384"/>
    </source>
</evidence>
<evidence type="ECO:0000256" key="1">
    <source>
        <dbReference type="ARBA" id="ARBA00001974"/>
    </source>
</evidence>
<keyword evidence="5" id="KW-0560">Oxidoreductase</keyword>
<keyword evidence="4" id="KW-0479">Metal-binding</keyword>
<evidence type="ECO:0000256" key="7">
    <source>
        <dbReference type="ARBA" id="ARBA00023014"/>
    </source>
</evidence>
<dbReference type="EMBL" id="FZNW01000009">
    <property type="protein sequence ID" value="SNR54544.1"/>
    <property type="molecule type" value="Genomic_DNA"/>
</dbReference>
<dbReference type="Pfam" id="PF00111">
    <property type="entry name" value="Fer2"/>
    <property type="match status" value="1"/>
</dbReference>
<dbReference type="InterPro" id="IPR017927">
    <property type="entry name" value="FAD-bd_FR_type"/>
</dbReference>
<dbReference type="InterPro" id="IPR001433">
    <property type="entry name" value="OxRdtase_FAD/NAD-bd"/>
</dbReference>
<dbReference type="InterPro" id="IPR039261">
    <property type="entry name" value="FNR_nucleotide-bd"/>
</dbReference>
<dbReference type="InterPro" id="IPR001041">
    <property type="entry name" value="2Fe-2S_ferredoxin-type"/>
</dbReference>
<dbReference type="PANTHER" id="PTHR47354:SF1">
    <property type="entry name" value="CARNITINE MONOOXYGENASE REDUCTASE SUBUNIT"/>
    <property type="match status" value="1"/>
</dbReference>
<keyword evidence="6" id="KW-0408">Iron</keyword>
<evidence type="ECO:0000256" key="2">
    <source>
        <dbReference type="ARBA" id="ARBA00022630"/>
    </source>
</evidence>
<protein>
    <submittedName>
        <fullName evidence="11">Ferredoxin-NADP reductase</fullName>
    </submittedName>
</protein>
<dbReference type="Pfam" id="PF00175">
    <property type="entry name" value="NAD_binding_1"/>
    <property type="match status" value="1"/>
</dbReference>
<keyword evidence="12" id="KW-1185">Reference proteome</keyword>
<comment type="cofactor">
    <cofactor evidence="1">
        <name>FAD</name>
        <dbReference type="ChEBI" id="CHEBI:57692"/>
    </cofactor>
</comment>
<organism evidence="11 12">
    <name type="scientific">Haloechinothrix alba</name>
    <dbReference type="NCBI Taxonomy" id="664784"/>
    <lineage>
        <taxon>Bacteria</taxon>
        <taxon>Bacillati</taxon>
        <taxon>Actinomycetota</taxon>
        <taxon>Actinomycetes</taxon>
        <taxon>Pseudonocardiales</taxon>
        <taxon>Pseudonocardiaceae</taxon>
        <taxon>Haloechinothrix</taxon>
    </lineage>
</organism>
<dbReference type="Gene3D" id="3.10.20.30">
    <property type="match status" value="1"/>
</dbReference>
<dbReference type="GO" id="GO:0051537">
    <property type="term" value="F:2 iron, 2 sulfur cluster binding"/>
    <property type="evidence" value="ECO:0007669"/>
    <property type="project" value="UniProtKB-KW"/>
</dbReference>
<keyword evidence="2" id="KW-0285">Flavoprotein</keyword>
<feature type="region of interest" description="Disordered" evidence="8">
    <location>
        <begin position="1"/>
        <end position="23"/>
    </location>
</feature>
<dbReference type="AlphaFoldDB" id="A0A238X877"/>
<dbReference type="InterPro" id="IPR017938">
    <property type="entry name" value="Riboflavin_synthase-like_b-brl"/>
</dbReference>
<dbReference type="GO" id="GO:0016491">
    <property type="term" value="F:oxidoreductase activity"/>
    <property type="evidence" value="ECO:0007669"/>
    <property type="project" value="UniProtKB-KW"/>
</dbReference>
<reference evidence="11 12" key="1">
    <citation type="submission" date="2017-06" db="EMBL/GenBank/DDBJ databases">
        <authorList>
            <person name="Kim H.J."/>
            <person name="Triplett B.A."/>
        </authorList>
    </citation>
    <scope>NUCLEOTIDE SEQUENCE [LARGE SCALE GENOMIC DNA]</scope>
    <source>
        <strain evidence="11 12">DSM 45207</strain>
    </source>
</reference>
<evidence type="ECO:0000256" key="5">
    <source>
        <dbReference type="ARBA" id="ARBA00023002"/>
    </source>
</evidence>
<dbReference type="CDD" id="cd06185">
    <property type="entry name" value="PDR_like"/>
    <property type="match status" value="1"/>
</dbReference>
<dbReference type="GO" id="GO:0046872">
    <property type="term" value="F:metal ion binding"/>
    <property type="evidence" value="ECO:0007669"/>
    <property type="project" value="UniProtKB-KW"/>
</dbReference>
<accession>A0A238X877</accession>
<dbReference type="Gene3D" id="3.40.50.80">
    <property type="entry name" value="Nucleotide-binding domain of ferredoxin-NADP reductase (FNR) module"/>
    <property type="match status" value="1"/>
</dbReference>
<evidence type="ECO:0000256" key="4">
    <source>
        <dbReference type="ARBA" id="ARBA00022723"/>
    </source>
</evidence>
<dbReference type="PROSITE" id="PS00197">
    <property type="entry name" value="2FE2S_FER_1"/>
    <property type="match status" value="1"/>
</dbReference>
<dbReference type="Pfam" id="PF00970">
    <property type="entry name" value="FAD_binding_6"/>
    <property type="match status" value="1"/>
</dbReference>
<evidence type="ECO:0000313" key="11">
    <source>
        <dbReference type="EMBL" id="SNR54544.1"/>
    </source>
</evidence>
<feature type="domain" description="FAD-binding FR-type" evidence="10">
    <location>
        <begin position="48"/>
        <end position="158"/>
    </location>
</feature>
<keyword evidence="3" id="KW-0001">2Fe-2S</keyword>
<evidence type="ECO:0000313" key="12">
    <source>
        <dbReference type="Proteomes" id="UP000198348"/>
    </source>
</evidence>
<gene>
    <name evidence="11" type="ORF">SAMN06265360_109121</name>
</gene>
<evidence type="ECO:0000256" key="3">
    <source>
        <dbReference type="ARBA" id="ARBA00022714"/>
    </source>
</evidence>
<dbReference type="PANTHER" id="PTHR47354">
    <property type="entry name" value="NADH OXIDOREDUCTASE HCR"/>
    <property type="match status" value="1"/>
</dbReference>
<name>A0A238X877_9PSEU</name>
<evidence type="ECO:0000256" key="8">
    <source>
        <dbReference type="SAM" id="MobiDB-lite"/>
    </source>
</evidence>
<dbReference type="SUPFAM" id="SSF52343">
    <property type="entry name" value="Ferredoxin reductase-like, C-terminal NADP-linked domain"/>
    <property type="match status" value="1"/>
</dbReference>
<dbReference type="SUPFAM" id="SSF63380">
    <property type="entry name" value="Riboflavin synthase domain-like"/>
    <property type="match status" value="1"/>
</dbReference>
<dbReference type="PROSITE" id="PS51085">
    <property type="entry name" value="2FE2S_FER_2"/>
    <property type="match status" value="1"/>
</dbReference>
<dbReference type="CDD" id="cd00207">
    <property type="entry name" value="fer2"/>
    <property type="match status" value="1"/>
</dbReference>
<evidence type="ECO:0000259" key="9">
    <source>
        <dbReference type="PROSITE" id="PS51085"/>
    </source>
</evidence>
<keyword evidence="7" id="KW-0411">Iron-sulfur</keyword>
<dbReference type="PRINTS" id="PR00409">
    <property type="entry name" value="PHDIOXRDTASE"/>
</dbReference>
<dbReference type="PROSITE" id="PS51384">
    <property type="entry name" value="FAD_FR"/>
    <property type="match status" value="1"/>
</dbReference>
<feature type="domain" description="2Fe-2S ferredoxin-type" evidence="9">
    <location>
        <begin position="282"/>
        <end position="364"/>
    </location>
</feature>